<keyword evidence="1" id="KW-1133">Transmembrane helix</keyword>
<proteinExistence type="predicted"/>
<dbReference type="Proteomes" id="UP000541426">
    <property type="component" value="Unassembled WGS sequence"/>
</dbReference>
<dbReference type="EMBL" id="JACIEJ010000003">
    <property type="protein sequence ID" value="MBB3985151.1"/>
    <property type="molecule type" value="Genomic_DNA"/>
</dbReference>
<sequence>MAHMIARKDLSYLVSHAPLPAVSIVALRIAVLVAKWDVLRRTRNDLSGLDDHLLRDIGVTPDQARQEIRRPFWEG</sequence>
<accession>A0A7W6DP70</accession>
<protein>
    <submittedName>
        <fullName evidence="3">Uncharacterized protein YjiS (DUF1127 family)</fullName>
    </submittedName>
</protein>
<comment type="caution">
    <text evidence="3">The sequence shown here is derived from an EMBL/GenBank/DDBJ whole genome shotgun (WGS) entry which is preliminary data.</text>
</comment>
<reference evidence="3 4" key="1">
    <citation type="submission" date="2020-08" db="EMBL/GenBank/DDBJ databases">
        <title>Genomic Encyclopedia of Type Strains, Phase IV (KMG-IV): sequencing the most valuable type-strain genomes for metagenomic binning, comparative biology and taxonomic classification.</title>
        <authorList>
            <person name="Goeker M."/>
        </authorList>
    </citation>
    <scope>NUCLEOTIDE SEQUENCE [LARGE SCALE GENOMIC DNA]</scope>
    <source>
        <strain evidence="3 4">DSM 102235</strain>
    </source>
</reference>
<evidence type="ECO:0000313" key="3">
    <source>
        <dbReference type="EMBL" id="MBB3985151.1"/>
    </source>
</evidence>
<dbReference type="RefSeq" id="WP_183964435.1">
    <property type="nucleotide sequence ID" value="NZ_BAABBZ010000059.1"/>
</dbReference>
<evidence type="ECO:0000259" key="2">
    <source>
        <dbReference type="Pfam" id="PF06568"/>
    </source>
</evidence>
<feature type="transmembrane region" description="Helical" evidence="1">
    <location>
        <begin position="12"/>
        <end position="34"/>
    </location>
</feature>
<evidence type="ECO:0000256" key="1">
    <source>
        <dbReference type="SAM" id="Phobius"/>
    </source>
</evidence>
<gene>
    <name evidence="3" type="ORF">GGQ68_001480</name>
</gene>
<evidence type="ECO:0000313" key="4">
    <source>
        <dbReference type="Proteomes" id="UP000541426"/>
    </source>
</evidence>
<dbReference type="AlphaFoldDB" id="A0A7W6DP70"/>
<organism evidence="3 4">
    <name type="scientific">Sagittula marina</name>
    <dbReference type="NCBI Taxonomy" id="943940"/>
    <lineage>
        <taxon>Bacteria</taxon>
        <taxon>Pseudomonadati</taxon>
        <taxon>Pseudomonadota</taxon>
        <taxon>Alphaproteobacteria</taxon>
        <taxon>Rhodobacterales</taxon>
        <taxon>Roseobacteraceae</taxon>
        <taxon>Sagittula</taxon>
    </lineage>
</organism>
<keyword evidence="1" id="KW-0812">Transmembrane</keyword>
<keyword evidence="4" id="KW-1185">Reference proteome</keyword>
<dbReference type="Pfam" id="PF06568">
    <property type="entry name" value="YjiS-like"/>
    <property type="match status" value="1"/>
</dbReference>
<dbReference type="InterPro" id="IPR009506">
    <property type="entry name" value="YjiS-like"/>
</dbReference>
<feature type="domain" description="YjiS-like" evidence="2">
    <location>
        <begin position="33"/>
        <end position="65"/>
    </location>
</feature>
<keyword evidence="1" id="KW-0472">Membrane</keyword>
<name>A0A7W6DP70_9RHOB</name>